<dbReference type="InterPro" id="IPR004090">
    <property type="entry name" value="Chemotax_Me-accpt_rcpt"/>
</dbReference>
<dbReference type="STRING" id="180197.SAMN02982919_00414"/>
<dbReference type="PANTHER" id="PTHR32089:SF112">
    <property type="entry name" value="LYSOZYME-LIKE PROTEIN-RELATED"/>
    <property type="match status" value="1"/>
</dbReference>
<dbReference type="SMART" id="SM00283">
    <property type="entry name" value="MA"/>
    <property type="match status" value="1"/>
</dbReference>
<sequence>MRQFKSSLRSLFVWLTVLSLLLVLITFAALSGLSSAANRVIEAETNRHQSYLLADMLRQSSDDLTRLARTYVVTGDAQFEKQYWEVLAIRKGDKPMPEAYHRIYWDFVAAGQAKPRPNGPKVALHQLMKEAGFTESEFAKLDEAVEKSDILVRQETIAMNAMKGNFQDGNGEFTKHGRPDFELARRLMHDDSYHAVKSKIMQPIDEFFVLMEQRTAKAVQEATQDRDLARKEVWATIVLNFLGVALGLQLAYRHLLKVLGGEPATATRAVQRVADGDLRELELEKSVQPDSLMGHLKTMQHKLGLALGNVKTTAEAVHSSTRDIKASIMQQAASSSQMSASVSEITATMEEMSATSSQIAEHAKSVVDLAEQGWENSRDCLQAIEEVQSRMASIRAQSEHGTQEIIALGVKSKQIGKVMEIISDIAGQTRLIAFNAALEASSAGDAGRRFSVVASEIRRLADSVTASTQQIADEINAIQDSIERLVLTSEKGVASIEEGMQATGAATQRLESMVTATSRTNEAALQISLSTQQQKTANSQILTALREIMQASGNTSDSIQSISNVSKHLSELAASLNEAAGSFQHDGHSLVDPQVH</sequence>
<dbReference type="RefSeq" id="WP_177172800.1">
    <property type="nucleotide sequence ID" value="NZ_FOGD01000001.1"/>
</dbReference>
<feature type="domain" description="Methyl-accepting transducer" evidence="4">
    <location>
        <begin position="313"/>
        <end position="549"/>
    </location>
</feature>
<organism evidence="5 6">
    <name type="scientific">Giesbergeria anulus</name>
    <dbReference type="NCBI Taxonomy" id="180197"/>
    <lineage>
        <taxon>Bacteria</taxon>
        <taxon>Pseudomonadati</taxon>
        <taxon>Pseudomonadota</taxon>
        <taxon>Betaproteobacteria</taxon>
        <taxon>Burkholderiales</taxon>
        <taxon>Comamonadaceae</taxon>
        <taxon>Giesbergeria</taxon>
    </lineage>
</organism>
<dbReference type="AlphaFoldDB" id="A0A1H9EZL4"/>
<name>A0A1H9EZL4_9BURK</name>
<dbReference type="PANTHER" id="PTHR32089">
    <property type="entry name" value="METHYL-ACCEPTING CHEMOTAXIS PROTEIN MCPB"/>
    <property type="match status" value="1"/>
</dbReference>
<keyword evidence="1 3" id="KW-0807">Transducer</keyword>
<accession>A0A1H9EZL4</accession>
<gene>
    <name evidence="5" type="ORF">SAMN02982919_00414</name>
</gene>
<dbReference type="GO" id="GO:0006935">
    <property type="term" value="P:chemotaxis"/>
    <property type="evidence" value="ECO:0007669"/>
    <property type="project" value="InterPro"/>
</dbReference>
<dbReference type="InterPro" id="IPR004089">
    <property type="entry name" value="MCPsignal_dom"/>
</dbReference>
<comment type="similarity">
    <text evidence="2">Belongs to the methyl-accepting chemotaxis (MCP) protein family.</text>
</comment>
<dbReference type="Gene3D" id="1.10.287.950">
    <property type="entry name" value="Methyl-accepting chemotaxis protein"/>
    <property type="match status" value="1"/>
</dbReference>
<keyword evidence="6" id="KW-1185">Reference proteome</keyword>
<protein>
    <submittedName>
        <fullName evidence="5">Methyl-accepting chemotaxis protein</fullName>
    </submittedName>
</protein>
<evidence type="ECO:0000259" key="4">
    <source>
        <dbReference type="PROSITE" id="PS50111"/>
    </source>
</evidence>
<dbReference type="Pfam" id="PF00015">
    <property type="entry name" value="MCPsignal"/>
    <property type="match status" value="1"/>
</dbReference>
<dbReference type="GO" id="GO:0016020">
    <property type="term" value="C:membrane"/>
    <property type="evidence" value="ECO:0007669"/>
    <property type="project" value="InterPro"/>
</dbReference>
<dbReference type="EMBL" id="FOGD01000001">
    <property type="protein sequence ID" value="SEQ31059.1"/>
    <property type="molecule type" value="Genomic_DNA"/>
</dbReference>
<evidence type="ECO:0000256" key="2">
    <source>
        <dbReference type="ARBA" id="ARBA00029447"/>
    </source>
</evidence>
<dbReference type="PROSITE" id="PS50111">
    <property type="entry name" value="CHEMOTAXIS_TRANSDUC_2"/>
    <property type="match status" value="1"/>
</dbReference>
<dbReference type="PRINTS" id="PR00260">
    <property type="entry name" value="CHEMTRNSDUCR"/>
</dbReference>
<evidence type="ECO:0000256" key="3">
    <source>
        <dbReference type="PROSITE-ProRule" id="PRU00284"/>
    </source>
</evidence>
<evidence type="ECO:0000313" key="6">
    <source>
        <dbReference type="Proteomes" id="UP000199766"/>
    </source>
</evidence>
<reference evidence="5 6" key="1">
    <citation type="submission" date="2016-10" db="EMBL/GenBank/DDBJ databases">
        <authorList>
            <person name="de Groot N.N."/>
        </authorList>
    </citation>
    <scope>NUCLEOTIDE SEQUENCE [LARGE SCALE GENOMIC DNA]</scope>
    <source>
        <strain evidence="5 6">ATCC 35958</strain>
    </source>
</reference>
<dbReference type="Proteomes" id="UP000199766">
    <property type="component" value="Unassembled WGS sequence"/>
</dbReference>
<evidence type="ECO:0000313" key="5">
    <source>
        <dbReference type="EMBL" id="SEQ31059.1"/>
    </source>
</evidence>
<dbReference type="SUPFAM" id="SSF58104">
    <property type="entry name" value="Methyl-accepting chemotaxis protein (MCP) signaling domain"/>
    <property type="match status" value="1"/>
</dbReference>
<proteinExistence type="inferred from homology"/>
<dbReference type="GO" id="GO:0007165">
    <property type="term" value="P:signal transduction"/>
    <property type="evidence" value="ECO:0007669"/>
    <property type="project" value="UniProtKB-KW"/>
</dbReference>
<evidence type="ECO:0000256" key="1">
    <source>
        <dbReference type="ARBA" id="ARBA00023224"/>
    </source>
</evidence>
<dbReference type="GO" id="GO:0004888">
    <property type="term" value="F:transmembrane signaling receptor activity"/>
    <property type="evidence" value="ECO:0007669"/>
    <property type="project" value="InterPro"/>
</dbReference>